<proteinExistence type="predicted"/>
<organism evidence="2">
    <name type="scientific">Hanusia phi</name>
    <dbReference type="NCBI Taxonomy" id="3032"/>
    <lineage>
        <taxon>Eukaryota</taxon>
        <taxon>Cryptophyceae</taxon>
        <taxon>Pyrenomonadales</taxon>
        <taxon>Geminigeraceae</taxon>
        <taxon>Hanusia</taxon>
    </lineage>
</organism>
<evidence type="ECO:0000313" key="2">
    <source>
        <dbReference type="EMBL" id="CAD8499017.1"/>
    </source>
</evidence>
<protein>
    <submittedName>
        <fullName evidence="2">Uncharacterized protein</fullName>
    </submittedName>
</protein>
<dbReference type="AlphaFoldDB" id="A0A7S0EZ98"/>
<evidence type="ECO:0000256" key="1">
    <source>
        <dbReference type="SAM" id="MobiDB-lite"/>
    </source>
</evidence>
<name>A0A7S0EZ98_9CRYP</name>
<dbReference type="EMBL" id="HBEO01027465">
    <property type="protein sequence ID" value="CAD8499017.1"/>
    <property type="molecule type" value="Transcribed_RNA"/>
</dbReference>
<reference evidence="2" key="1">
    <citation type="submission" date="2021-01" db="EMBL/GenBank/DDBJ databases">
        <authorList>
            <person name="Corre E."/>
            <person name="Pelletier E."/>
            <person name="Niang G."/>
            <person name="Scheremetjew M."/>
            <person name="Finn R."/>
            <person name="Kale V."/>
            <person name="Holt S."/>
            <person name="Cochrane G."/>
            <person name="Meng A."/>
            <person name="Brown T."/>
            <person name="Cohen L."/>
        </authorList>
    </citation>
    <scope>NUCLEOTIDE SEQUENCE</scope>
    <source>
        <strain evidence="2">CCMP325</strain>
    </source>
</reference>
<gene>
    <name evidence="2" type="ORF">HPHI1048_LOCUS18562</name>
</gene>
<sequence length="312" mass="35649">MVKAESPMMEGGPMISSPAMVHAYDTAAASMNYEPDLVPSEQAAAYLPDAQRNQERSKFAQLDSIRSWFNDELDKLEKRRDKGLFTQDQLDSEVALLIKERDLKLNWFSPKNEGGRGCYRANKRRRGLNENRTVFSNDCVSDDISRPVCSEEVVPATCSMIIQGACLPSMVTWWIPPLRTRHEQSMASDFMLKSRRRRSADSRVANPGSGKRGRDKRCARQFRFKWEVIKTYESYRLLKAEGKVEDPCLITAKLFNINKSQVSSWYKQREMIRDKLGELGAINMPMETELGQDLNSASVERSSNPFSISRQI</sequence>
<accession>A0A7S0EZ98</accession>
<feature type="region of interest" description="Disordered" evidence="1">
    <location>
        <begin position="192"/>
        <end position="216"/>
    </location>
</feature>